<organism evidence="1 2">
    <name type="scientific">Adineta steineri</name>
    <dbReference type="NCBI Taxonomy" id="433720"/>
    <lineage>
        <taxon>Eukaryota</taxon>
        <taxon>Metazoa</taxon>
        <taxon>Spiralia</taxon>
        <taxon>Gnathifera</taxon>
        <taxon>Rotifera</taxon>
        <taxon>Eurotatoria</taxon>
        <taxon>Bdelloidea</taxon>
        <taxon>Adinetida</taxon>
        <taxon>Adinetidae</taxon>
        <taxon>Adineta</taxon>
    </lineage>
</organism>
<dbReference type="AlphaFoldDB" id="A0A813XZX0"/>
<comment type="caution">
    <text evidence="1">The sequence shown here is derived from an EMBL/GenBank/DDBJ whole genome shotgun (WGS) entry which is preliminary data.</text>
</comment>
<dbReference type="Gene3D" id="2.70.50.70">
    <property type="match status" value="1"/>
</dbReference>
<name>A0A813XZX0_9BILA</name>
<evidence type="ECO:0000313" key="1">
    <source>
        <dbReference type="EMBL" id="CAF0872635.1"/>
    </source>
</evidence>
<dbReference type="Proteomes" id="UP000663860">
    <property type="component" value="Unassembled WGS sequence"/>
</dbReference>
<protein>
    <submittedName>
        <fullName evidence="1">Uncharacterized protein</fullName>
    </submittedName>
</protein>
<reference evidence="1" key="1">
    <citation type="submission" date="2021-02" db="EMBL/GenBank/DDBJ databases">
        <authorList>
            <person name="Nowell W R."/>
        </authorList>
    </citation>
    <scope>NUCLEOTIDE SEQUENCE</scope>
</reference>
<sequence>MAPTETWQAGGEARFESWIAASGSHNQYYQNCASVMIEGSGNSTLDHLPDMSWLAFSGSHNQYYQNCASVMIEGSGNSTLDHLPDMFVGDIIIPGNIGVGECRRTTNHAVEYPNPGQAITITKVWNIPFKKPTPGNCYSKASKTNFTTPTSLV</sequence>
<evidence type="ECO:0000313" key="2">
    <source>
        <dbReference type="Proteomes" id="UP000663860"/>
    </source>
</evidence>
<accession>A0A813XZX0</accession>
<proteinExistence type="predicted"/>
<dbReference type="EMBL" id="CAJNOE010000079">
    <property type="protein sequence ID" value="CAF0872635.1"/>
    <property type="molecule type" value="Genomic_DNA"/>
</dbReference>
<gene>
    <name evidence="1" type="ORF">IZO911_LOCUS10742</name>
</gene>